<evidence type="ECO:0000256" key="1">
    <source>
        <dbReference type="ARBA" id="ARBA00010996"/>
    </source>
</evidence>
<dbReference type="EMBL" id="AZHX01001429">
    <property type="protein sequence ID" value="ETX03466.1"/>
    <property type="molecule type" value="Genomic_DNA"/>
</dbReference>
<evidence type="ECO:0000256" key="5">
    <source>
        <dbReference type="SAM" id="MobiDB-lite"/>
    </source>
</evidence>
<evidence type="ECO:0000259" key="7">
    <source>
        <dbReference type="PROSITE" id="PS51352"/>
    </source>
</evidence>
<keyword evidence="4" id="KW-1015">Disulfide bond</keyword>
<dbReference type="SUPFAM" id="SSF52833">
    <property type="entry name" value="Thioredoxin-like"/>
    <property type="match status" value="1"/>
</dbReference>
<dbReference type="PANTHER" id="PTHR12151">
    <property type="entry name" value="ELECTRON TRANSPORT PROTIN SCO1/SENC FAMILY MEMBER"/>
    <property type="match status" value="1"/>
</dbReference>
<protein>
    <recommendedName>
        <fullName evidence="7">Thioredoxin domain-containing protein</fullName>
    </recommendedName>
</protein>
<dbReference type="PROSITE" id="PS51352">
    <property type="entry name" value="THIOREDOXIN_2"/>
    <property type="match status" value="1"/>
</dbReference>
<keyword evidence="2 3" id="KW-0186">Copper</keyword>
<proteinExistence type="inferred from homology"/>
<dbReference type="CDD" id="cd02968">
    <property type="entry name" value="SCO"/>
    <property type="match status" value="1"/>
</dbReference>
<sequence length="210" mass="23244">MKGWRYQSALYALILLLAGAWPCAADHKPAAAGKPEHPHPAQPPPKPLSPAHEYFPDVVLVNQDGQKMRLYSDLLKGKVVVINSFFTGCEGSCPVVAGTFAKIQEWLGDRLNKDVHLLSVSVDPEADTPAKLKAYADKLRAKPGWHFLTGPKRHVDWALYKLGHYVEAKEEHRNVIIVGNESTGLWKKTLSLSEPEAVIRLVEGVLQDRG</sequence>
<feature type="domain" description="Thioredoxin" evidence="7">
    <location>
        <begin position="49"/>
        <end position="207"/>
    </location>
</feature>
<dbReference type="Proteomes" id="UP000019140">
    <property type="component" value="Unassembled WGS sequence"/>
</dbReference>
<keyword evidence="9" id="KW-1185">Reference proteome</keyword>
<feature type="region of interest" description="Disordered" evidence="5">
    <location>
        <begin position="28"/>
        <end position="48"/>
    </location>
</feature>
<feature type="binding site" evidence="3">
    <location>
        <position position="89"/>
    </location>
    <ligand>
        <name>Cu cation</name>
        <dbReference type="ChEBI" id="CHEBI:23378"/>
    </ligand>
</feature>
<feature type="binding site" evidence="3">
    <location>
        <position position="93"/>
    </location>
    <ligand>
        <name>Cu cation</name>
        <dbReference type="ChEBI" id="CHEBI:23378"/>
    </ligand>
</feature>
<evidence type="ECO:0000256" key="2">
    <source>
        <dbReference type="ARBA" id="ARBA00023008"/>
    </source>
</evidence>
<evidence type="ECO:0000256" key="4">
    <source>
        <dbReference type="PIRSR" id="PIRSR603782-2"/>
    </source>
</evidence>
<comment type="similarity">
    <text evidence="1">Belongs to the SCO1/2 family.</text>
</comment>
<name>W4M0F7_9BACT</name>
<dbReference type="Pfam" id="PF02630">
    <property type="entry name" value="SCO1-SenC"/>
    <property type="match status" value="1"/>
</dbReference>
<dbReference type="InterPro" id="IPR003782">
    <property type="entry name" value="SCO1/SenC"/>
</dbReference>
<dbReference type="InterPro" id="IPR036249">
    <property type="entry name" value="Thioredoxin-like_sf"/>
</dbReference>
<comment type="caution">
    <text evidence="8">The sequence shown here is derived from an EMBL/GenBank/DDBJ whole genome shotgun (WGS) entry which is preliminary data.</text>
</comment>
<evidence type="ECO:0000313" key="8">
    <source>
        <dbReference type="EMBL" id="ETX03466.1"/>
    </source>
</evidence>
<accession>W4M0F7</accession>
<evidence type="ECO:0000313" key="9">
    <source>
        <dbReference type="Proteomes" id="UP000019140"/>
    </source>
</evidence>
<dbReference type="AlphaFoldDB" id="W4M0F7"/>
<evidence type="ECO:0000256" key="3">
    <source>
        <dbReference type="PIRSR" id="PIRSR603782-1"/>
    </source>
</evidence>
<gene>
    <name evidence="8" type="ORF">ETSY2_33390</name>
</gene>
<dbReference type="PANTHER" id="PTHR12151:SF25">
    <property type="entry name" value="LINALOOL DEHYDRATASE_ISOMERASE DOMAIN-CONTAINING PROTEIN"/>
    <property type="match status" value="1"/>
</dbReference>
<evidence type="ECO:0000256" key="6">
    <source>
        <dbReference type="SAM" id="SignalP"/>
    </source>
</evidence>
<feature type="chain" id="PRO_5004845024" description="Thioredoxin domain-containing protein" evidence="6">
    <location>
        <begin position="25"/>
        <end position="210"/>
    </location>
</feature>
<dbReference type="InterPro" id="IPR013766">
    <property type="entry name" value="Thioredoxin_domain"/>
</dbReference>
<dbReference type="HOGENOM" id="CLU_050131_4_2_7"/>
<dbReference type="GO" id="GO:0046872">
    <property type="term" value="F:metal ion binding"/>
    <property type="evidence" value="ECO:0007669"/>
    <property type="project" value="UniProtKB-KW"/>
</dbReference>
<keyword evidence="3" id="KW-0479">Metal-binding</keyword>
<dbReference type="Gene3D" id="3.40.30.10">
    <property type="entry name" value="Glutaredoxin"/>
    <property type="match status" value="1"/>
</dbReference>
<reference evidence="8 9" key="1">
    <citation type="journal article" date="2014" name="Nature">
        <title>An environmental bacterial taxon with a large and distinct metabolic repertoire.</title>
        <authorList>
            <person name="Wilson M.C."/>
            <person name="Mori T."/>
            <person name="Ruckert C."/>
            <person name="Uria A.R."/>
            <person name="Helf M.J."/>
            <person name="Takada K."/>
            <person name="Gernert C."/>
            <person name="Steffens U.A."/>
            <person name="Heycke N."/>
            <person name="Schmitt S."/>
            <person name="Rinke C."/>
            <person name="Helfrich E.J."/>
            <person name="Brachmann A.O."/>
            <person name="Gurgui C."/>
            <person name="Wakimoto T."/>
            <person name="Kracht M."/>
            <person name="Crusemann M."/>
            <person name="Hentschel U."/>
            <person name="Abe I."/>
            <person name="Matsunaga S."/>
            <person name="Kalinowski J."/>
            <person name="Takeyama H."/>
            <person name="Piel J."/>
        </authorList>
    </citation>
    <scope>NUCLEOTIDE SEQUENCE [LARGE SCALE GENOMIC DNA]</scope>
    <source>
        <strain evidence="9">TSY2</strain>
    </source>
</reference>
<feature type="compositionally biased region" description="Basic and acidic residues" evidence="5">
    <location>
        <begin position="28"/>
        <end position="39"/>
    </location>
</feature>
<feature type="disulfide bond" description="Redox-active" evidence="4">
    <location>
        <begin position="89"/>
        <end position="93"/>
    </location>
</feature>
<organism evidence="8 9">
    <name type="scientific">Candidatus Entotheonella gemina</name>
    <dbReference type="NCBI Taxonomy" id="1429439"/>
    <lineage>
        <taxon>Bacteria</taxon>
        <taxon>Pseudomonadati</taxon>
        <taxon>Nitrospinota/Tectimicrobiota group</taxon>
        <taxon>Candidatus Tectimicrobiota</taxon>
        <taxon>Candidatus Entotheonellia</taxon>
        <taxon>Candidatus Entotheonellales</taxon>
        <taxon>Candidatus Entotheonellaceae</taxon>
        <taxon>Candidatus Entotheonella</taxon>
    </lineage>
</organism>
<keyword evidence="6" id="KW-0732">Signal</keyword>
<feature type="signal peptide" evidence="6">
    <location>
        <begin position="1"/>
        <end position="24"/>
    </location>
</feature>